<proteinExistence type="predicted"/>
<gene>
    <name evidence="1" type="ORF">L211DRAFT_578305</name>
</gene>
<dbReference type="EMBL" id="ML121579">
    <property type="protein sequence ID" value="RPB20016.1"/>
    <property type="molecule type" value="Genomic_DNA"/>
</dbReference>
<reference evidence="1 2" key="1">
    <citation type="journal article" date="2018" name="Nat. Ecol. Evol.">
        <title>Pezizomycetes genomes reveal the molecular basis of ectomycorrhizal truffle lifestyle.</title>
        <authorList>
            <person name="Murat C."/>
            <person name="Payen T."/>
            <person name="Noel B."/>
            <person name="Kuo A."/>
            <person name="Morin E."/>
            <person name="Chen J."/>
            <person name="Kohler A."/>
            <person name="Krizsan K."/>
            <person name="Balestrini R."/>
            <person name="Da Silva C."/>
            <person name="Montanini B."/>
            <person name="Hainaut M."/>
            <person name="Levati E."/>
            <person name="Barry K.W."/>
            <person name="Belfiori B."/>
            <person name="Cichocki N."/>
            <person name="Clum A."/>
            <person name="Dockter R.B."/>
            <person name="Fauchery L."/>
            <person name="Guy J."/>
            <person name="Iotti M."/>
            <person name="Le Tacon F."/>
            <person name="Lindquist E.A."/>
            <person name="Lipzen A."/>
            <person name="Malagnac F."/>
            <person name="Mello A."/>
            <person name="Molinier V."/>
            <person name="Miyauchi S."/>
            <person name="Poulain J."/>
            <person name="Riccioni C."/>
            <person name="Rubini A."/>
            <person name="Sitrit Y."/>
            <person name="Splivallo R."/>
            <person name="Traeger S."/>
            <person name="Wang M."/>
            <person name="Zifcakova L."/>
            <person name="Wipf D."/>
            <person name="Zambonelli A."/>
            <person name="Paolocci F."/>
            <person name="Nowrousian M."/>
            <person name="Ottonello S."/>
            <person name="Baldrian P."/>
            <person name="Spatafora J.W."/>
            <person name="Henrissat B."/>
            <person name="Nagy L.G."/>
            <person name="Aury J.M."/>
            <person name="Wincker P."/>
            <person name="Grigoriev I.V."/>
            <person name="Bonfante P."/>
            <person name="Martin F.M."/>
        </authorList>
    </citation>
    <scope>NUCLEOTIDE SEQUENCE [LARGE SCALE GENOMIC DNA]</scope>
    <source>
        <strain evidence="1 2">ATCC MYA-4762</strain>
    </source>
</reference>
<organism evidence="1 2">
    <name type="scientific">Terfezia boudieri ATCC MYA-4762</name>
    <dbReference type="NCBI Taxonomy" id="1051890"/>
    <lineage>
        <taxon>Eukaryota</taxon>
        <taxon>Fungi</taxon>
        <taxon>Dikarya</taxon>
        <taxon>Ascomycota</taxon>
        <taxon>Pezizomycotina</taxon>
        <taxon>Pezizomycetes</taxon>
        <taxon>Pezizales</taxon>
        <taxon>Pezizaceae</taxon>
        <taxon>Terfezia</taxon>
    </lineage>
</organism>
<dbReference type="AlphaFoldDB" id="A0A3N4LBG6"/>
<evidence type="ECO:0000313" key="1">
    <source>
        <dbReference type="EMBL" id="RPB20016.1"/>
    </source>
</evidence>
<dbReference type="InParanoid" id="A0A3N4LBG6"/>
<name>A0A3N4LBG6_9PEZI</name>
<accession>A0A3N4LBG6</accession>
<evidence type="ECO:0000313" key="2">
    <source>
        <dbReference type="Proteomes" id="UP000267821"/>
    </source>
</evidence>
<protein>
    <submittedName>
        <fullName evidence="1">Uncharacterized protein</fullName>
    </submittedName>
</protein>
<dbReference type="Proteomes" id="UP000267821">
    <property type="component" value="Unassembled WGS sequence"/>
</dbReference>
<sequence length="129" mass="14768">MRPTIAPPSGVVGRSCKEALGQWSSKMRMISFGADCRPGHEPSRLETWARARRSLQPRNTEGTRGVEIFKMRCIPTLSSFFFHLNNTTSSDSPGVSLPPFRIYNYNRSISDITNHAYQHKRRKLQKLMK</sequence>
<keyword evidence="2" id="KW-1185">Reference proteome</keyword>